<proteinExistence type="predicted"/>
<dbReference type="SMART" id="SM00014">
    <property type="entry name" value="acidPPc"/>
    <property type="match status" value="1"/>
</dbReference>
<gene>
    <name evidence="3" type="ORF">D1639_05960</name>
</gene>
<sequence length="386" mass="42864">MRQQCGACVHTGMQTRSRRDAPKRASRACRRAESVRPPTCWRRPLLPCRRHCRRHRNASALFDRKELLLMQERLSGFMTERLVARHDWVAVTVLLAIGFVTGSFVDYDLSLALYDPANLYGQVFAMYGMLPLAMTFAMAGALYFRCIDRTLGGARVALLAAMGVIMNVGALYACAHEPVLESADPQWAAFLVHVVAAAVTDLVVLRAVRGASRSAILRYACLCTFVLALEILLVNVILKNLWGRPRMRMISVTPDAAFQPWWVVGSDMKQALMAAGIDKEEFRSFPSGHSASAACAMLFAALPAVKSRWLARRELFFWIPAAFMLVVCFSRIFAGAHFLTDVCAGAGITFGSFMLGVWLFYRNQVSAGQRVPEERPRGAHARPSRG</sequence>
<dbReference type="Pfam" id="PF01569">
    <property type="entry name" value="PAP2"/>
    <property type="match status" value="1"/>
</dbReference>
<dbReference type="Gene3D" id="1.20.144.10">
    <property type="entry name" value="Phosphatidic acid phosphatase type 2/haloperoxidase"/>
    <property type="match status" value="1"/>
</dbReference>
<dbReference type="GO" id="GO:0042392">
    <property type="term" value="F:sphingosine-1-phosphate phosphatase activity"/>
    <property type="evidence" value="ECO:0007669"/>
    <property type="project" value="TreeGrafter"/>
</dbReference>
<feature type="transmembrane region" description="Helical" evidence="1">
    <location>
        <begin position="125"/>
        <end position="144"/>
    </location>
</feature>
<protein>
    <submittedName>
        <fullName evidence="3">Phosphatase PAP2 family protein</fullName>
    </submittedName>
</protein>
<feature type="domain" description="Phosphatidic acid phosphatase type 2/haloperoxidase" evidence="2">
    <location>
        <begin position="220"/>
        <end position="355"/>
    </location>
</feature>
<feature type="transmembrane region" description="Helical" evidence="1">
    <location>
        <begin position="88"/>
        <end position="105"/>
    </location>
</feature>
<evidence type="ECO:0000259" key="2">
    <source>
        <dbReference type="SMART" id="SM00014"/>
    </source>
</evidence>
<dbReference type="PANTHER" id="PTHR14969:SF13">
    <property type="entry name" value="AT30094P"/>
    <property type="match status" value="1"/>
</dbReference>
<dbReference type="AlphaFoldDB" id="A0A7C9JDN2"/>
<reference evidence="3" key="1">
    <citation type="submission" date="2018-08" db="EMBL/GenBank/DDBJ databases">
        <title>Murine metabolic-syndrome-specific gut microbial biobank.</title>
        <authorList>
            <person name="Liu C."/>
        </authorList>
    </citation>
    <scope>NUCLEOTIDE SEQUENCE [LARGE SCALE GENOMIC DNA]</scope>
    <source>
        <strain evidence="3">Z82</strain>
    </source>
</reference>
<accession>A0A7C9JDN2</accession>
<feature type="transmembrane region" description="Helical" evidence="1">
    <location>
        <begin position="217"/>
        <end position="238"/>
    </location>
</feature>
<dbReference type="PANTHER" id="PTHR14969">
    <property type="entry name" value="SPHINGOSINE-1-PHOSPHATE PHOSPHOHYDROLASE"/>
    <property type="match status" value="1"/>
</dbReference>
<organism evidence="3">
    <name type="scientific">Muribaculaceae bacterium Z82</name>
    <dbReference type="NCBI Taxonomy" id="2304548"/>
    <lineage>
        <taxon>Bacteria</taxon>
        <taxon>Pseudomonadati</taxon>
        <taxon>Bacteroidota</taxon>
        <taxon>Bacteroidia</taxon>
        <taxon>Bacteroidales</taxon>
        <taxon>Muribaculaceae</taxon>
    </lineage>
</organism>
<feature type="transmembrane region" description="Helical" evidence="1">
    <location>
        <begin position="344"/>
        <end position="361"/>
    </location>
</feature>
<dbReference type="InterPro" id="IPR000326">
    <property type="entry name" value="PAP2/HPO"/>
</dbReference>
<comment type="caution">
    <text evidence="3">The sequence shown here is derived from an EMBL/GenBank/DDBJ whole genome shotgun (WGS) entry which is preliminary data.</text>
</comment>
<dbReference type="EMBL" id="QWKH01000035">
    <property type="protein sequence ID" value="NBI34580.1"/>
    <property type="molecule type" value="Genomic_DNA"/>
</dbReference>
<evidence type="ECO:0000256" key="1">
    <source>
        <dbReference type="SAM" id="Phobius"/>
    </source>
</evidence>
<keyword evidence="1" id="KW-0812">Transmembrane</keyword>
<keyword evidence="1" id="KW-1133">Transmembrane helix</keyword>
<feature type="transmembrane region" description="Helical" evidence="1">
    <location>
        <begin position="288"/>
        <end position="305"/>
    </location>
</feature>
<dbReference type="SUPFAM" id="SSF48317">
    <property type="entry name" value="Acid phosphatase/Vanadium-dependent haloperoxidase"/>
    <property type="match status" value="1"/>
</dbReference>
<name>A0A7C9JDN2_9BACT</name>
<keyword evidence="1" id="KW-0472">Membrane</keyword>
<feature type="transmembrane region" description="Helical" evidence="1">
    <location>
        <begin position="156"/>
        <end position="175"/>
    </location>
</feature>
<feature type="transmembrane region" description="Helical" evidence="1">
    <location>
        <begin position="317"/>
        <end position="338"/>
    </location>
</feature>
<dbReference type="InterPro" id="IPR036938">
    <property type="entry name" value="PAP2/HPO_sf"/>
</dbReference>
<feature type="transmembrane region" description="Helical" evidence="1">
    <location>
        <begin position="187"/>
        <end position="205"/>
    </location>
</feature>
<evidence type="ECO:0000313" key="3">
    <source>
        <dbReference type="EMBL" id="NBI34580.1"/>
    </source>
</evidence>